<dbReference type="SUPFAM" id="SSF53822">
    <property type="entry name" value="Periplasmic binding protein-like I"/>
    <property type="match status" value="1"/>
</dbReference>
<dbReference type="CDD" id="cd06335">
    <property type="entry name" value="PBP1_ABC_ligand_binding-like"/>
    <property type="match status" value="1"/>
</dbReference>
<dbReference type="EMBL" id="JXQQ01000010">
    <property type="protein sequence ID" value="KIQ35352.1"/>
    <property type="molecule type" value="Genomic_DNA"/>
</dbReference>
<evidence type="ECO:0000256" key="1">
    <source>
        <dbReference type="ARBA" id="ARBA00010062"/>
    </source>
</evidence>
<sequence length="399" mass="42567">MRTPTFFKHAVLTASLVAAAATANAQDVKLGYNGDLSASPSAQSGQAAVLGMEAAIADINATGGVLGKKLTLVTRDDTSAPPKSIQNMSELVDSEKVSAVFGPTNSGNAMAWKHIANQKKVPVIGNVGSGTDITKPVSPGADNYMFRVSMVDREQVAALMAYVKKNSAQSKVIGLMAETTGYGQGGLKDMEELAKMQDIKIAATERFGVGDTDMTSQLSKMKSAGVDTVVVWAQGTPIAQLVRSMEKINYFPLVLTSWAADNITFYDAAGKALAEKPIFMRTVSETRTPAQQKLFDRVGPKLKAPGSFSFALHGYDSVQLYAAAVKQANSFDGSAVRVALEDLKTPVQGVLKTYVKPFSKTNHEALTAKDLVWIRWKDGKLLPYTDAIVGSLSGVDFKQ</sequence>
<dbReference type="PANTHER" id="PTHR30483:SF6">
    <property type="entry name" value="PERIPLASMIC BINDING PROTEIN OF ABC TRANSPORTER FOR NATURAL AMINO ACIDS"/>
    <property type="match status" value="1"/>
</dbReference>
<dbReference type="Proteomes" id="UP000032067">
    <property type="component" value="Unassembled WGS sequence"/>
</dbReference>
<evidence type="ECO:0000256" key="2">
    <source>
        <dbReference type="ARBA" id="ARBA00022729"/>
    </source>
</evidence>
<evidence type="ECO:0000313" key="6">
    <source>
        <dbReference type="Proteomes" id="UP000032067"/>
    </source>
</evidence>
<evidence type="ECO:0000259" key="4">
    <source>
        <dbReference type="Pfam" id="PF13458"/>
    </source>
</evidence>
<evidence type="ECO:0000256" key="3">
    <source>
        <dbReference type="SAM" id="SignalP"/>
    </source>
</evidence>
<dbReference type="RefSeq" id="WP_042577767.1">
    <property type="nucleotide sequence ID" value="NZ_JXQQ01000010.1"/>
</dbReference>
<comment type="similarity">
    <text evidence="1">Belongs to the leucine-binding protein family.</text>
</comment>
<feature type="signal peptide" evidence="3">
    <location>
        <begin position="1"/>
        <end position="25"/>
    </location>
</feature>
<keyword evidence="2 3" id="KW-0732">Signal</keyword>
<dbReference type="Gene3D" id="3.40.50.2300">
    <property type="match status" value="2"/>
</dbReference>
<comment type="caution">
    <text evidence="5">The sequence shown here is derived from an EMBL/GenBank/DDBJ whole genome shotgun (WGS) entry which is preliminary data.</text>
</comment>
<dbReference type="InterPro" id="IPR028082">
    <property type="entry name" value="Peripla_BP_I"/>
</dbReference>
<dbReference type="AlphaFoldDB" id="A0A0D0LAS1"/>
<protein>
    <submittedName>
        <fullName evidence="5">Branched-chain amino acid ABC transporter substrate-binding protein</fullName>
    </submittedName>
</protein>
<dbReference type="OrthoDB" id="9794826at2"/>
<feature type="domain" description="Leucine-binding protein" evidence="4">
    <location>
        <begin position="28"/>
        <end position="364"/>
    </location>
</feature>
<gene>
    <name evidence="5" type="ORF">RT97_05595</name>
</gene>
<dbReference type="InterPro" id="IPR028081">
    <property type="entry name" value="Leu-bd"/>
</dbReference>
<reference evidence="5 6" key="1">
    <citation type="submission" date="2014-12" db="EMBL/GenBank/DDBJ databases">
        <title>16Stimator: statistical estimation of ribosomal gene copy numbers from draft genome assemblies.</title>
        <authorList>
            <person name="Perisin M.A."/>
            <person name="Vetter M."/>
            <person name="Gilbert J.A."/>
            <person name="Bergelson J."/>
        </authorList>
    </citation>
    <scope>NUCLEOTIDE SEQUENCE [LARGE SCALE GENOMIC DNA]</scope>
    <source>
        <strain evidence="5 6">MEDvA23</strain>
    </source>
</reference>
<evidence type="ECO:0000313" key="5">
    <source>
        <dbReference type="EMBL" id="KIQ35352.1"/>
    </source>
</evidence>
<dbReference type="Pfam" id="PF13458">
    <property type="entry name" value="Peripla_BP_6"/>
    <property type="match status" value="1"/>
</dbReference>
<accession>A0A0D0LAS1</accession>
<dbReference type="InterPro" id="IPR051010">
    <property type="entry name" value="BCAA_transport"/>
</dbReference>
<feature type="chain" id="PRO_5002215891" evidence="3">
    <location>
        <begin position="26"/>
        <end position="399"/>
    </location>
</feature>
<organism evidence="5 6">
    <name type="scientific">Variovorax paradoxus</name>
    <dbReference type="NCBI Taxonomy" id="34073"/>
    <lineage>
        <taxon>Bacteria</taxon>
        <taxon>Pseudomonadati</taxon>
        <taxon>Pseudomonadota</taxon>
        <taxon>Betaproteobacteria</taxon>
        <taxon>Burkholderiales</taxon>
        <taxon>Comamonadaceae</taxon>
        <taxon>Variovorax</taxon>
    </lineage>
</organism>
<dbReference type="PANTHER" id="PTHR30483">
    <property type="entry name" value="LEUCINE-SPECIFIC-BINDING PROTEIN"/>
    <property type="match status" value="1"/>
</dbReference>
<proteinExistence type="inferred from homology"/>
<name>A0A0D0LAS1_VARPD</name>